<feature type="region of interest" description="Disordered" evidence="1">
    <location>
        <begin position="1"/>
        <end position="29"/>
    </location>
</feature>
<organism evidence="2 3">
    <name type="scientific">Citricoccus parietis</name>
    <dbReference type="NCBI Taxonomy" id="592307"/>
    <lineage>
        <taxon>Bacteria</taxon>
        <taxon>Bacillati</taxon>
        <taxon>Actinomycetota</taxon>
        <taxon>Actinomycetes</taxon>
        <taxon>Micrococcales</taxon>
        <taxon>Micrococcaceae</taxon>
        <taxon>Citricoccus</taxon>
    </lineage>
</organism>
<keyword evidence="3" id="KW-1185">Reference proteome</keyword>
<name>A0ABV5FZE8_9MICC</name>
<comment type="caution">
    <text evidence="2">The sequence shown here is derived from an EMBL/GenBank/DDBJ whole genome shotgun (WGS) entry which is preliminary data.</text>
</comment>
<proteinExistence type="predicted"/>
<dbReference type="EMBL" id="JBHMFI010000001">
    <property type="protein sequence ID" value="MFB9072025.1"/>
    <property type="molecule type" value="Genomic_DNA"/>
</dbReference>
<evidence type="ECO:0000313" key="3">
    <source>
        <dbReference type="Proteomes" id="UP001589575"/>
    </source>
</evidence>
<evidence type="ECO:0000313" key="2">
    <source>
        <dbReference type="EMBL" id="MFB9072025.1"/>
    </source>
</evidence>
<reference evidence="2 3" key="1">
    <citation type="submission" date="2024-09" db="EMBL/GenBank/DDBJ databases">
        <authorList>
            <person name="Sun Q."/>
            <person name="Mori K."/>
        </authorList>
    </citation>
    <scope>NUCLEOTIDE SEQUENCE [LARGE SCALE GENOMIC DNA]</scope>
    <source>
        <strain evidence="2 3">CCM 7609</strain>
    </source>
</reference>
<sequence length="63" mass="6884">MRHAHCRSTSRPPRPATGNPPERYLRPPECGWGADGDGYLRPCWDSARRASMRATASSAEGAT</sequence>
<dbReference type="Proteomes" id="UP001589575">
    <property type="component" value="Unassembled WGS sequence"/>
</dbReference>
<evidence type="ECO:0000256" key="1">
    <source>
        <dbReference type="SAM" id="MobiDB-lite"/>
    </source>
</evidence>
<accession>A0ABV5FZE8</accession>
<gene>
    <name evidence="2" type="ORF">ACFFX0_12745</name>
</gene>
<protein>
    <submittedName>
        <fullName evidence="2">Uncharacterized protein</fullName>
    </submittedName>
</protein>